<name>J3MVR4_ORYBR</name>
<reference evidence="1" key="2">
    <citation type="submission" date="2013-04" db="UniProtKB">
        <authorList>
            <consortium name="EnsemblPlants"/>
        </authorList>
    </citation>
    <scope>IDENTIFICATION</scope>
</reference>
<dbReference type="Gramene" id="OB09G10920.1">
    <property type="protein sequence ID" value="OB09G10920.1"/>
    <property type="gene ID" value="OB09G10920"/>
</dbReference>
<reference evidence="1" key="1">
    <citation type="journal article" date="2013" name="Nat. Commun.">
        <title>Whole-genome sequencing of Oryza brachyantha reveals mechanisms underlying Oryza genome evolution.</title>
        <authorList>
            <person name="Chen J."/>
            <person name="Huang Q."/>
            <person name="Gao D."/>
            <person name="Wang J."/>
            <person name="Lang Y."/>
            <person name="Liu T."/>
            <person name="Li B."/>
            <person name="Bai Z."/>
            <person name="Luis Goicoechea J."/>
            <person name="Liang C."/>
            <person name="Chen C."/>
            <person name="Zhang W."/>
            <person name="Sun S."/>
            <person name="Liao Y."/>
            <person name="Zhang X."/>
            <person name="Yang L."/>
            <person name="Song C."/>
            <person name="Wang M."/>
            <person name="Shi J."/>
            <person name="Liu G."/>
            <person name="Liu J."/>
            <person name="Zhou H."/>
            <person name="Zhou W."/>
            <person name="Yu Q."/>
            <person name="An N."/>
            <person name="Chen Y."/>
            <person name="Cai Q."/>
            <person name="Wang B."/>
            <person name="Liu B."/>
            <person name="Min J."/>
            <person name="Huang Y."/>
            <person name="Wu H."/>
            <person name="Li Z."/>
            <person name="Zhang Y."/>
            <person name="Yin Y."/>
            <person name="Song W."/>
            <person name="Jiang J."/>
            <person name="Jackson S.A."/>
            <person name="Wing R.A."/>
            <person name="Wang J."/>
            <person name="Chen M."/>
        </authorList>
    </citation>
    <scope>NUCLEOTIDE SEQUENCE [LARGE SCALE GENOMIC DNA]</scope>
    <source>
        <strain evidence="1">cv. IRGC 101232</strain>
    </source>
</reference>
<keyword evidence="2" id="KW-1185">Reference proteome</keyword>
<accession>J3MVR4</accession>
<sequence>MLLLMKGPIGSQFVVGWSFSSCAQNESGQLHVFWRGGTRVRTIGMTFCIGGHRNGEISEIFRTKIVQTIFEFKSN</sequence>
<dbReference type="HOGENOM" id="CLU_2678300_0_0_1"/>
<dbReference type="Proteomes" id="UP000006038">
    <property type="component" value="Chromosome 9"/>
</dbReference>
<dbReference type="AlphaFoldDB" id="J3MVR4"/>
<dbReference type="PROSITE" id="PS51257">
    <property type="entry name" value="PROKAR_LIPOPROTEIN"/>
    <property type="match status" value="1"/>
</dbReference>
<proteinExistence type="predicted"/>
<dbReference type="EnsemblPlants" id="OB09G10920.1">
    <property type="protein sequence ID" value="OB09G10920.1"/>
    <property type="gene ID" value="OB09G10920"/>
</dbReference>
<evidence type="ECO:0000313" key="1">
    <source>
        <dbReference type="EnsemblPlants" id="OB09G10920.1"/>
    </source>
</evidence>
<protein>
    <submittedName>
        <fullName evidence="1">Uncharacterized protein</fullName>
    </submittedName>
</protein>
<organism evidence="1">
    <name type="scientific">Oryza brachyantha</name>
    <name type="common">malo sina</name>
    <dbReference type="NCBI Taxonomy" id="4533"/>
    <lineage>
        <taxon>Eukaryota</taxon>
        <taxon>Viridiplantae</taxon>
        <taxon>Streptophyta</taxon>
        <taxon>Embryophyta</taxon>
        <taxon>Tracheophyta</taxon>
        <taxon>Spermatophyta</taxon>
        <taxon>Magnoliopsida</taxon>
        <taxon>Liliopsida</taxon>
        <taxon>Poales</taxon>
        <taxon>Poaceae</taxon>
        <taxon>BOP clade</taxon>
        <taxon>Oryzoideae</taxon>
        <taxon>Oryzeae</taxon>
        <taxon>Oryzinae</taxon>
        <taxon>Oryza</taxon>
    </lineage>
</organism>
<evidence type="ECO:0000313" key="2">
    <source>
        <dbReference type="Proteomes" id="UP000006038"/>
    </source>
</evidence>